<dbReference type="AlphaFoldDB" id="A0AAD7TV66"/>
<evidence type="ECO:0000256" key="1">
    <source>
        <dbReference type="SAM" id="Phobius"/>
    </source>
</evidence>
<keyword evidence="3" id="KW-1185">Reference proteome</keyword>
<name>A0AAD7TV66_9APHY</name>
<protein>
    <submittedName>
        <fullName evidence="2">Uncharacterized protein</fullName>
    </submittedName>
</protein>
<accession>A0AAD7TV66</accession>
<evidence type="ECO:0000313" key="2">
    <source>
        <dbReference type="EMBL" id="KAJ8481178.1"/>
    </source>
</evidence>
<dbReference type="Proteomes" id="UP001215151">
    <property type="component" value="Unassembled WGS sequence"/>
</dbReference>
<keyword evidence="1" id="KW-1133">Transmembrane helix</keyword>
<comment type="caution">
    <text evidence="2">The sequence shown here is derived from an EMBL/GenBank/DDBJ whole genome shotgun (WGS) entry which is preliminary data.</text>
</comment>
<evidence type="ECO:0000313" key="3">
    <source>
        <dbReference type="Proteomes" id="UP001215151"/>
    </source>
</evidence>
<keyword evidence="1" id="KW-0472">Membrane</keyword>
<proteinExistence type="predicted"/>
<sequence length="207" mass="22090">MSTGSDSDTNTNAGSSLFQSAGGPPLILVCIAGGLLFGAFVGMLLMKRLRPVVVVQRVNAFPGDAEVPLGEKPQLYDIHLVSALEEGGELPPWAHFSPFAATYLPSDDESKTAPSARRFSPAALSRIMARLHRHSRSSKGHNAPPPGVLGLRNVQLVFAVSMPNPALSMPKSAHHDMDDDDCHELMPDCCIGTTVHPYHPEPAPVIV</sequence>
<dbReference type="EMBL" id="JAPEVG010000143">
    <property type="protein sequence ID" value="KAJ8481178.1"/>
    <property type="molecule type" value="Genomic_DNA"/>
</dbReference>
<gene>
    <name evidence="2" type="ORF">ONZ51_g6169</name>
</gene>
<keyword evidence="1" id="KW-0812">Transmembrane</keyword>
<feature type="transmembrane region" description="Helical" evidence="1">
    <location>
        <begin position="26"/>
        <end position="46"/>
    </location>
</feature>
<reference evidence="2" key="1">
    <citation type="submission" date="2022-11" db="EMBL/GenBank/DDBJ databases">
        <title>Genome Sequence of Cubamyces cubensis.</title>
        <authorList>
            <person name="Buettner E."/>
        </authorList>
    </citation>
    <scope>NUCLEOTIDE SEQUENCE</scope>
    <source>
        <strain evidence="2">MPL-01</strain>
    </source>
</reference>
<organism evidence="2 3">
    <name type="scientific">Trametes cubensis</name>
    <dbReference type="NCBI Taxonomy" id="1111947"/>
    <lineage>
        <taxon>Eukaryota</taxon>
        <taxon>Fungi</taxon>
        <taxon>Dikarya</taxon>
        <taxon>Basidiomycota</taxon>
        <taxon>Agaricomycotina</taxon>
        <taxon>Agaricomycetes</taxon>
        <taxon>Polyporales</taxon>
        <taxon>Polyporaceae</taxon>
        <taxon>Trametes</taxon>
    </lineage>
</organism>